<feature type="domain" description="Na+-translocating membrane potential-generating system MpsC" evidence="1">
    <location>
        <begin position="6"/>
        <end position="105"/>
    </location>
</feature>
<gene>
    <name evidence="2" type="ORF">GCM10007096_31010</name>
</gene>
<dbReference type="Pfam" id="PF10057">
    <property type="entry name" value="MpsC"/>
    <property type="match status" value="2"/>
</dbReference>
<comment type="caution">
    <text evidence="2">The sequence shown here is derived from an EMBL/GenBank/DDBJ whole genome shotgun (WGS) entry which is preliminary data.</text>
</comment>
<name>A0A8J2ZXX6_9BACL</name>
<accession>A0A8J2ZXX6</accession>
<feature type="domain" description="Na+-translocating membrane potential-generating system MpsC" evidence="1">
    <location>
        <begin position="137"/>
        <end position="225"/>
    </location>
</feature>
<evidence type="ECO:0000313" key="3">
    <source>
        <dbReference type="Proteomes" id="UP000656813"/>
    </source>
</evidence>
<evidence type="ECO:0000259" key="1">
    <source>
        <dbReference type="Pfam" id="PF10057"/>
    </source>
</evidence>
<protein>
    <recommendedName>
        <fullName evidence="1">Na+-translocating membrane potential-generating system MpsC domain-containing protein</fullName>
    </recommendedName>
</protein>
<proteinExistence type="predicted"/>
<reference evidence="2" key="2">
    <citation type="submission" date="2020-09" db="EMBL/GenBank/DDBJ databases">
        <authorList>
            <person name="Sun Q."/>
            <person name="Zhou Y."/>
        </authorList>
    </citation>
    <scope>NUCLEOTIDE SEQUENCE</scope>
    <source>
        <strain evidence="2">CGMCC 1.12777</strain>
    </source>
</reference>
<evidence type="ECO:0000313" key="2">
    <source>
        <dbReference type="EMBL" id="GGH85493.1"/>
    </source>
</evidence>
<sequence>MSKPFQKELASFVGKLLRDHFGKGPESVYVSTQGPFLTIYLKNFLSPMESVLFGQGQDVTIEKTRDMMMKALLPEMKAYIQHATGIAYNKFYYDWSLHNKSGIIVGYNRDQLDQLEEITYKGKEAFEKEIDSISHIVQRSPGAIHSYFINSRTLIVIREEILIRLEKELIRQGHDELLVLTKRRLEKEYFHNNNHFETILEAQITDIFVDWDFMHDNGLIIFILNPK</sequence>
<dbReference type="Proteomes" id="UP000656813">
    <property type="component" value="Unassembled WGS sequence"/>
</dbReference>
<dbReference type="EMBL" id="BMFV01000027">
    <property type="protein sequence ID" value="GGH85493.1"/>
    <property type="molecule type" value="Genomic_DNA"/>
</dbReference>
<reference evidence="2" key="1">
    <citation type="journal article" date="2014" name="Int. J. Syst. Evol. Microbiol.">
        <title>Complete genome sequence of Corynebacterium casei LMG S-19264T (=DSM 44701T), isolated from a smear-ripened cheese.</title>
        <authorList>
            <consortium name="US DOE Joint Genome Institute (JGI-PGF)"/>
            <person name="Walter F."/>
            <person name="Albersmeier A."/>
            <person name="Kalinowski J."/>
            <person name="Ruckert C."/>
        </authorList>
    </citation>
    <scope>NUCLEOTIDE SEQUENCE</scope>
    <source>
        <strain evidence="2">CGMCC 1.12777</strain>
    </source>
</reference>
<dbReference type="RefSeq" id="WP_188498297.1">
    <property type="nucleotide sequence ID" value="NZ_BMFV01000027.1"/>
</dbReference>
<dbReference type="InterPro" id="IPR018745">
    <property type="entry name" value="MpsC"/>
</dbReference>
<dbReference type="AlphaFoldDB" id="A0A8J2ZXX6"/>
<organism evidence="2 3">
    <name type="scientific">Pullulanibacillus pueri</name>
    <dbReference type="NCBI Taxonomy" id="1437324"/>
    <lineage>
        <taxon>Bacteria</taxon>
        <taxon>Bacillati</taxon>
        <taxon>Bacillota</taxon>
        <taxon>Bacilli</taxon>
        <taxon>Bacillales</taxon>
        <taxon>Sporolactobacillaceae</taxon>
        <taxon>Pullulanibacillus</taxon>
    </lineage>
</organism>
<keyword evidence="3" id="KW-1185">Reference proteome</keyword>